<dbReference type="InterPro" id="IPR014347">
    <property type="entry name" value="Tautomerase/MIF_sf"/>
</dbReference>
<evidence type="ECO:0000313" key="2">
    <source>
        <dbReference type="EMBL" id="GAA5168917.1"/>
    </source>
</evidence>
<gene>
    <name evidence="2" type="ORF">GCM10023321_63670</name>
</gene>
<dbReference type="SUPFAM" id="SSF55331">
    <property type="entry name" value="Tautomerase/MIF"/>
    <property type="match status" value="1"/>
</dbReference>
<dbReference type="EMBL" id="BAABJP010000041">
    <property type="protein sequence ID" value="GAA5168917.1"/>
    <property type="molecule type" value="Genomic_DNA"/>
</dbReference>
<reference evidence="3" key="1">
    <citation type="journal article" date="2019" name="Int. J. Syst. Evol. Microbiol.">
        <title>The Global Catalogue of Microorganisms (GCM) 10K type strain sequencing project: providing services to taxonomists for standard genome sequencing and annotation.</title>
        <authorList>
            <consortium name="The Broad Institute Genomics Platform"/>
            <consortium name="The Broad Institute Genome Sequencing Center for Infectious Disease"/>
            <person name="Wu L."/>
            <person name="Ma J."/>
        </authorList>
    </citation>
    <scope>NUCLEOTIDE SEQUENCE [LARGE SCALE GENOMIC DNA]</scope>
    <source>
        <strain evidence="3">JCM 18303</strain>
    </source>
</reference>
<dbReference type="Gene3D" id="3.30.429.10">
    <property type="entry name" value="Macrophage Migration Inhibitory Factor"/>
    <property type="match status" value="1"/>
</dbReference>
<evidence type="ECO:0000313" key="3">
    <source>
        <dbReference type="Proteomes" id="UP001428817"/>
    </source>
</evidence>
<evidence type="ECO:0000259" key="1">
    <source>
        <dbReference type="Pfam" id="PF14832"/>
    </source>
</evidence>
<proteinExistence type="predicted"/>
<sequence>MPYWEIFAPENAFTLEDREQLSEAITSIYVDYVSLPKFYVVVLFKDMPANSMYVGGKPANNFVRIVVDHIARQMDNADIRGLCMAAIEETLAPFVKDRGYDWEVHIDETPIDLWRTQGLVPPPPYSEAEKLWAKENRAIPYQLAQS</sequence>
<name>A0ABP9QXC6_9PSEU</name>
<comment type="caution">
    <text evidence="2">The sequence shown here is derived from an EMBL/GenBank/DDBJ whole genome shotgun (WGS) entry which is preliminary data.</text>
</comment>
<feature type="domain" description="Tautomerase cis-CaaD-like" evidence="1">
    <location>
        <begin position="1"/>
        <end position="137"/>
    </location>
</feature>
<dbReference type="InterPro" id="IPR028116">
    <property type="entry name" value="Cis-CaaD-like"/>
</dbReference>
<dbReference type="Pfam" id="PF14832">
    <property type="entry name" value="Tautomerase_3"/>
    <property type="match status" value="1"/>
</dbReference>
<organism evidence="2 3">
    <name type="scientific">Pseudonocardia eucalypti</name>
    <dbReference type="NCBI Taxonomy" id="648755"/>
    <lineage>
        <taxon>Bacteria</taxon>
        <taxon>Bacillati</taxon>
        <taxon>Actinomycetota</taxon>
        <taxon>Actinomycetes</taxon>
        <taxon>Pseudonocardiales</taxon>
        <taxon>Pseudonocardiaceae</taxon>
        <taxon>Pseudonocardia</taxon>
    </lineage>
</organism>
<accession>A0ABP9QXC6</accession>
<dbReference type="RefSeq" id="WP_185061455.1">
    <property type="nucleotide sequence ID" value="NZ_BAABJP010000041.1"/>
</dbReference>
<keyword evidence="3" id="KW-1185">Reference proteome</keyword>
<dbReference type="Proteomes" id="UP001428817">
    <property type="component" value="Unassembled WGS sequence"/>
</dbReference>
<protein>
    <submittedName>
        <fullName evidence="2">Tautomerase family protein</fullName>
    </submittedName>
</protein>